<keyword evidence="2 4" id="KW-0808">Transferase</keyword>
<name>A0A7G6YAC6_9MICO</name>
<dbReference type="InterPro" id="IPR018197">
    <property type="entry name" value="Glycerate_kinase_RE-like"/>
</dbReference>
<evidence type="ECO:0000256" key="4">
    <source>
        <dbReference type="PIRNR" id="PIRNR006078"/>
    </source>
</evidence>
<dbReference type="InterPro" id="IPR018193">
    <property type="entry name" value="Glyc_kinase_flavodox-like_fold"/>
</dbReference>
<reference evidence="6" key="1">
    <citation type="submission" date="2019-09" db="EMBL/GenBank/DDBJ databases">
        <title>Antimicrobial potential of Antarctic Bacteria.</title>
        <authorList>
            <person name="Benaud N."/>
            <person name="Edwards R.J."/>
            <person name="Ferrari B.C."/>
        </authorList>
    </citation>
    <scope>NUCLEOTIDE SEQUENCE [LARGE SCALE GENOMIC DNA]</scope>
    <source>
        <strain evidence="6">INR9</strain>
    </source>
</reference>
<evidence type="ECO:0000256" key="2">
    <source>
        <dbReference type="ARBA" id="ARBA00022679"/>
    </source>
</evidence>
<dbReference type="PANTHER" id="PTHR21599:SF0">
    <property type="entry name" value="GLYCERATE KINASE"/>
    <property type="match status" value="1"/>
</dbReference>
<evidence type="ECO:0000256" key="1">
    <source>
        <dbReference type="ARBA" id="ARBA00006284"/>
    </source>
</evidence>
<dbReference type="SUPFAM" id="SSF110738">
    <property type="entry name" value="Glycerate kinase I"/>
    <property type="match status" value="1"/>
</dbReference>
<accession>A0A7G6YAC6</accession>
<dbReference type="Gene3D" id="3.90.1510.10">
    <property type="entry name" value="Glycerate kinase, domain 2"/>
    <property type="match status" value="1"/>
</dbReference>
<dbReference type="Pfam" id="PF02595">
    <property type="entry name" value="Gly_kinase"/>
    <property type="match status" value="1"/>
</dbReference>
<protein>
    <submittedName>
        <fullName evidence="5">Glycerate kinase</fullName>
    </submittedName>
</protein>
<dbReference type="GO" id="GO:0031388">
    <property type="term" value="P:organic acid phosphorylation"/>
    <property type="evidence" value="ECO:0007669"/>
    <property type="project" value="UniProtKB-UniRule"/>
</dbReference>
<gene>
    <name evidence="5" type="ORF">F1C12_10080</name>
</gene>
<sequence length="370" mass="37033">MTASHESARVVIAPDSFKGSASASEVAAAIAAGWRSVRPDDHVVVAPMADGGEGTIDAFRSAYLDAQERPLTVLGPAGEPHRTSWLLLPDNTAIIELASTSGVSLLRELAPLDAHTFGFGQAIAAALASGASRLVLAIGSSASTDGGVGALTALGASFMNKSGRPVPLGGRGLAEIAAVDLSTLRPLPPGGVQILSDVTNPLLGPNGAAGVYGPQKGASADVIAKLEAGLRNLQQALGRADSAGAGAAGGTGYGLLAWGATLHSGASAVGDILGLPGIVQNADVLITGEGRYDSQSASGKVPHYVSQLGRANGRQTFLVAGAIAADTRGYGIALSLTDLAGGVDAATREPERWARTAGASLARVYPALRR</sequence>
<dbReference type="KEGG" id="lse:F1C12_10080"/>
<dbReference type="Gene3D" id="3.40.50.10350">
    <property type="entry name" value="Glycerate kinase, domain 1"/>
    <property type="match status" value="1"/>
</dbReference>
<evidence type="ECO:0000256" key="3">
    <source>
        <dbReference type="ARBA" id="ARBA00022777"/>
    </source>
</evidence>
<dbReference type="AlphaFoldDB" id="A0A7G6YAC6"/>
<organism evidence="5 6">
    <name type="scientific">Leifsonia shinshuensis</name>
    <dbReference type="NCBI Taxonomy" id="150026"/>
    <lineage>
        <taxon>Bacteria</taxon>
        <taxon>Bacillati</taxon>
        <taxon>Actinomycetota</taxon>
        <taxon>Actinomycetes</taxon>
        <taxon>Micrococcales</taxon>
        <taxon>Microbacteriaceae</taxon>
        <taxon>Leifsonia</taxon>
    </lineage>
</organism>
<comment type="similarity">
    <text evidence="1 4">Belongs to the glycerate kinase type-1 family.</text>
</comment>
<proteinExistence type="inferred from homology"/>
<dbReference type="InterPro" id="IPR036129">
    <property type="entry name" value="Glycerate_kinase_sf"/>
</dbReference>
<evidence type="ECO:0000313" key="6">
    <source>
        <dbReference type="Proteomes" id="UP000515511"/>
    </source>
</evidence>
<keyword evidence="3 4" id="KW-0418">Kinase</keyword>
<dbReference type="NCBIfam" id="TIGR00045">
    <property type="entry name" value="glycerate kinase"/>
    <property type="match status" value="1"/>
</dbReference>
<dbReference type="Proteomes" id="UP000515511">
    <property type="component" value="Chromosome"/>
</dbReference>
<evidence type="ECO:0000313" key="5">
    <source>
        <dbReference type="EMBL" id="QNE35441.1"/>
    </source>
</evidence>
<dbReference type="EMBL" id="CP043641">
    <property type="protein sequence ID" value="QNE35441.1"/>
    <property type="molecule type" value="Genomic_DNA"/>
</dbReference>
<dbReference type="RefSeq" id="WP_185278602.1">
    <property type="nucleotide sequence ID" value="NZ_CP043641.1"/>
</dbReference>
<dbReference type="PANTHER" id="PTHR21599">
    <property type="entry name" value="GLYCERATE KINASE"/>
    <property type="match status" value="1"/>
</dbReference>
<dbReference type="InterPro" id="IPR004381">
    <property type="entry name" value="Glycerate_kinase"/>
</dbReference>
<dbReference type="GO" id="GO:0008887">
    <property type="term" value="F:glycerate kinase activity"/>
    <property type="evidence" value="ECO:0007669"/>
    <property type="project" value="UniProtKB-UniRule"/>
</dbReference>
<dbReference type="PIRSF" id="PIRSF006078">
    <property type="entry name" value="GlxK"/>
    <property type="match status" value="1"/>
</dbReference>